<organism evidence="3 4">
    <name type="scientific">Venturia nashicola</name>
    <dbReference type="NCBI Taxonomy" id="86259"/>
    <lineage>
        <taxon>Eukaryota</taxon>
        <taxon>Fungi</taxon>
        <taxon>Dikarya</taxon>
        <taxon>Ascomycota</taxon>
        <taxon>Pezizomycotina</taxon>
        <taxon>Dothideomycetes</taxon>
        <taxon>Pleosporomycetidae</taxon>
        <taxon>Venturiales</taxon>
        <taxon>Venturiaceae</taxon>
        <taxon>Venturia</taxon>
    </lineage>
</organism>
<feature type="compositionally biased region" description="Basic and acidic residues" evidence="1">
    <location>
        <begin position="164"/>
        <end position="178"/>
    </location>
</feature>
<feature type="region of interest" description="Disordered" evidence="1">
    <location>
        <begin position="119"/>
        <end position="198"/>
    </location>
</feature>
<dbReference type="Proteomes" id="UP000298493">
    <property type="component" value="Unassembled WGS sequence"/>
</dbReference>
<evidence type="ECO:0000313" key="3">
    <source>
        <dbReference type="EMBL" id="TID24123.1"/>
    </source>
</evidence>
<evidence type="ECO:0000256" key="2">
    <source>
        <dbReference type="SAM" id="SignalP"/>
    </source>
</evidence>
<accession>A0A4Z1P568</accession>
<keyword evidence="4" id="KW-1185">Reference proteome</keyword>
<keyword evidence="2" id="KW-0732">Signal</keyword>
<gene>
    <name evidence="3" type="ORF">E6O75_ATG02488</name>
</gene>
<name>A0A4Z1P568_9PEZI</name>
<feature type="compositionally biased region" description="Basic and acidic residues" evidence="1">
    <location>
        <begin position="139"/>
        <end position="151"/>
    </location>
</feature>
<reference evidence="3 4" key="1">
    <citation type="submission" date="2019-04" db="EMBL/GenBank/DDBJ databases">
        <title>High contiguity whole genome sequence and gene annotation resource for two Venturia nashicola isolates.</title>
        <authorList>
            <person name="Prokchorchik M."/>
            <person name="Won K."/>
            <person name="Lee Y."/>
            <person name="Choi E.D."/>
            <person name="Segonzac C."/>
            <person name="Sohn K.H."/>
        </authorList>
    </citation>
    <scope>NUCLEOTIDE SEQUENCE [LARGE SCALE GENOMIC DNA]</scope>
    <source>
        <strain evidence="3 4">PRI2</strain>
    </source>
</reference>
<evidence type="ECO:0000313" key="4">
    <source>
        <dbReference type="Proteomes" id="UP000298493"/>
    </source>
</evidence>
<protein>
    <submittedName>
        <fullName evidence="3">Uncharacterized protein</fullName>
    </submittedName>
</protein>
<sequence length="213" mass="23560">MRHTIITGATWLALSALTFSAPLPDAGYDYSASTSSYLRRPQHDMKQERRETQLVVPNILPLSSQSIHPINPNEPAHMIPFFEALVPTKRQSIDHKGLPMPDHGFTSAASLTPIANRHARRQEVAPPAPPRPTMEPEDEERKKEDQKKAEGDGVQASTPPAATVKEENKKTGEIHGGCDEVDLAKPISRRSGRREREVEGIRTGVRWACVGSH</sequence>
<dbReference type="EMBL" id="SNSC02000005">
    <property type="protein sequence ID" value="TID24123.1"/>
    <property type="molecule type" value="Genomic_DNA"/>
</dbReference>
<proteinExistence type="predicted"/>
<comment type="caution">
    <text evidence="3">The sequence shown here is derived from an EMBL/GenBank/DDBJ whole genome shotgun (WGS) entry which is preliminary data.</text>
</comment>
<evidence type="ECO:0000256" key="1">
    <source>
        <dbReference type="SAM" id="MobiDB-lite"/>
    </source>
</evidence>
<dbReference type="AlphaFoldDB" id="A0A4Z1P568"/>
<feature type="signal peptide" evidence="2">
    <location>
        <begin position="1"/>
        <end position="20"/>
    </location>
</feature>
<feature type="chain" id="PRO_5021422496" evidence="2">
    <location>
        <begin position="21"/>
        <end position="213"/>
    </location>
</feature>